<keyword evidence="2" id="KW-0413">Isomerase</keyword>
<dbReference type="GO" id="GO:0016853">
    <property type="term" value="F:isomerase activity"/>
    <property type="evidence" value="ECO:0007669"/>
    <property type="project" value="UniProtKB-KW"/>
</dbReference>
<dbReference type="EMBL" id="QKYU01000003">
    <property type="protein sequence ID" value="PZW49001.1"/>
    <property type="molecule type" value="Genomic_DNA"/>
</dbReference>
<comment type="caution">
    <text evidence="2">The sequence shown here is derived from an EMBL/GenBank/DDBJ whole genome shotgun (WGS) entry which is preliminary data.</text>
</comment>
<dbReference type="Proteomes" id="UP000249688">
    <property type="component" value="Unassembled WGS sequence"/>
</dbReference>
<evidence type="ECO:0000313" key="3">
    <source>
        <dbReference type="Proteomes" id="UP000249688"/>
    </source>
</evidence>
<dbReference type="AlphaFoldDB" id="A0A2W7JBE4"/>
<dbReference type="SUPFAM" id="SSF54427">
    <property type="entry name" value="NTF2-like"/>
    <property type="match status" value="1"/>
</dbReference>
<keyword evidence="3" id="KW-1185">Reference proteome</keyword>
<dbReference type="OrthoDB" id="4775103at2"/>
<name>A0A2W7JBE4_9PROT</name>
<accession>A0A2W7JBE4</accession>
<protein>
    <submittedName>
        <fullName evidence="2">Ketosteroid isomerase-like protein</fullName>
    </submittedName>
</protein>
<sequence>MTKSPTDPDDLALVKAWFDALSAQVRAVDYTGARHLFADDLLAFGTFTDFVTGREHAETTQWRKVWPTIEDFRWRLDGVRALVSPDRLFAVGMAVWDSIGHLADGGDFDRRGRATVSFARAAIGAPWVATHTHMSLFRGTPEVSHGNKPETGHNS</sequence>
<dbReference type="Gene3D" id="3.10.450.50">
    <property type="match status" value="1"/>
</dbReference>
<organism evidence="2 3">
    <name type="scientific">Humitalea rosea</name>
    <dbReference type="NCBI Taxonomy" id="990373"/>
    <lineage>
        <taxon>Bacteria</taxon>
        <taxon>Pseudomonadati</taxon>
        <taxon>Pseudomonadota</taxon>
        <taxon>Alphaproteobacteria</taxon>
        <taxon>Acetobacterales</taxon>
        <taxon>Roseomonadaceae</taxon>
        <taxon>Humitalea</taxon>
    </lineage>
</organism>
<feature type="domain" description="SnoaL-like" evidence="1">
    <location>
        <begin position="14"/>
        <end position="136"/>
    </location>
</feature>
<evidence type="ECO:0000313" key="2">
    <source>
        <dbReference type="EMBL" id="PZW49001.1"/>
    </source>
</evidence>
<dbReference type="RefSeq" id="WP_111396721.1">
    <property type="nucleotide sequence ID" value="NZ_QKYU01000003.1"/>
</dbReference>
<dbReference type="Pfam" id="PF13474">
    <property type="entry name" value="SnoaL_3"/>
    <property type="match status" value="1"/>
</dbReference>
<dbReference type="InterPro" id="IPR037401">
    <property type="entry name" value="SnoaL-like"/>
</dbReference>
<gene>
    <name evidence="2" type="ORF">C8P66_10326</name>
</gene>
<dbReference type="InterPro" id="IPR032710">
    <property type="entry name" value="NTF2-like_dom_sf"/>
</dbReference>
<reference evidence="2 3" key="1">
    <citation type="submission" date="2018-06" db="EMBL/GenBank/DDBJ databases">
        <title>Genomic Encyclopedia of Archaeal and Bacterial Type Strains, Phase II (KMG-II): from individual species to whole genera.</title>
        <authorList>
            <person name="Goeker M."/>
        </authorList>
    </citation>
    <scope>NUCLEOTIDE SEQUENCE [LARGE SCALE GENOMIC DNA]</scope>
    <source>
        <strain evidence="2 3">DSM 24525</strain>
    </source>
</reference>
<proteinExistence type="predicted"/>
<evidence type="ECO:0000259" key="1">
    <source>
        <dbReference type="Pfam" id="PF13474"/>
    </source>
</evidence>